<evidence type="ECO:0000313" key="1">
    <source>
        <dbReference type="EMBL" id="QLO55923.1"/>
    </source>
</evidence>
<accession>A0ABD7ASI8</accession>
<name>A0ABD7ASI8_9ENTR</name>
<organism evidence="1 2">
    <name type="scientific">Klebsiella grimontii</name>
    <dbReference type="NCBI Taxonomy" id="2058152"/>
    <lineage>
        <taxon>Bacteria</taxon>
        <taxon>Pseudomonadati</taxon>
        <taxon>Pseudomonadota</taxon>
        <taxon>Gammaproteobacteria</taxon>
        <taxon>Enterobacterales</taxon>
        <taxon>Enterobacteriaceae</taxon>
        <taxon>Klebsiella/Raoultella group</taxon>
        <taxon>Klebsiella</taxon>
    </lineage>
</organism>
<sequence>MDKAQKEVDLLAKKLELYYMKLLKKYNYRIFGFSCKTKKTEIDSSEKIGLKDCMYVFKTESTIRKKDIVSKYFVLKNMKHQYVKNTYFNAYFCVDRKQYEKDEDYLNKIEKDFKERIKNKIERNEKTKDITYNERFKINE</sequence>
<dbReference type="Proteomes" id="UP000510937">
    <property type="component" value="Plasmid pRHBSTW-00555_8"/>
</dbReference>
<protein>
    <submittedName>
        <fullName evidence="1">Uncharacterized protein</fullName>
    </submittedName>
</protein>
<reference evidence="2" key="1">
    <citation type="submission" date="2020-06" db="EMBL/GenBank/DDBJ databases">
        <title>REHAB project genomes.</title>
        <authorList>
            <person name="Shaw L.P."/>
        </authorList>
    </citation>
    <scope>NUCLEOTIDE SEQUENCE [LARGE SCALE GENOMIC DNA]</scope>
    <source>
        <strain evidence="2">RHBSTW-00555</strain>
        <plasmid evidence="2">prhbstw-00555_8</plasmid>
    </source>
</reference>
<dbReference type="EMBL" id="CP055322">
    <property type="protein sequence ID" value="QLO55923.1"/>
    <property type="molecule type" value="Genomic_DNA"/>
</dbReference>
<dbReference type="RefSeq" id="WP_021197946.1">
    <property type="nucleotide sequence ID" value="NZ_CP055322.1"/>
</dbReference>
<gene>
    <name evidence="1" type="ORF">HV234_31090</name>
</gene>
<proteinExistence type="predicted"/>
<keyword evidence="1" id="KW-0614">Plasmid</keyword>
<evidence type="ECO:0000313" key="2">
    <source>
        <dbReference type="Proteomes" id="UP000510937"/>
    </source>
</evidence>
<dbReference type="AlphaFoldDB" id="A0ABD7ASI8"/>
<geneLocation type="plasmid" evidence="2">
    <name>prhbstw-00555_8</name>
</geneLocation>